<organism evidence="8 9">
    <name type="scientific">Citrobacter enshiensis</name>
    <dbReference type="NCBI Taxonomy" id="2971264"/>
    <lineage>
        <taxon>Bacteria</taxon>
        <taxon>Pseudomonadati</taxon>
        <taxon>Pseudomonadota</taxon>
        <taxon>Gammaproteobacteria</taxon>
        <taxon>Enterobacterales</taxon>
        <taxon>Enterobacteriaceae</taxon>
        <taxon>Citrobacter</taxon>
    </lineage>
</organism>
<evidence type="ECO:0000256" key="5">
    <source>
        <dbReference type="ARBA" id="ARBA00022807"/>
    </source>
</evidence>
<protein>
    <submittedName>
        <fullName evidence="8">NlpC/P60 family protein</fullName>
    </submittedName>
</protein>
<evidence type="ECO:0000256" key="6">
    <source>
        <dbReference type="SAM" id="SignalP"/>
    </source>
</evidence>
<keyword evidence="3 6" id="KW-0732">Signal</keyword>
<dbReference type="InterPro" id="IPR000064">
    <property type="entry name" value="NLP_P60_dom"/>
</dbReference>
<dbReference type="SUPFAM" id="SSF54001">
    <property type="entry name" value="Cysteine proteinases"/>
    <property type="match status" value="1"/>
</dbReference>
<evidence type="ECO:0000256" key="3">
    <source>
        <dbReference type="ARBA" id="ARBA00022729"/>
    </source>
</evidence>
<feature type="signal peptide" evidence="6">
    <location>
        <begin position="1"/>
        <end position="19"/>
    </location>
</feature>
<feature type="domain" description="NlpC/P60" evidence="7">
    <location>
        <begin position="49"/>
        <end position="170"/>
    </location>
</feature>
<proteinExistence type="inferred from homology"/>
<evidence type="ECO:0000256" key="2">
    <source>
        <dbReference type="ARBA" id="ARBA00022670"/>
    </source>
</evidence>
<dbReference type="PANTHER" id="PTHR47360:SF1">
    <property type="entry name" value="ENDOPEPTIDASE NLPC-RELATED"/>
    <property type="match status" value="1"/>
</dbReference>
<dbReference type="Pfam" id="PF00877">
    <property type="entry name" value="NLPC_P60"/>
    <property type="match status" value="1"/>
</dbReference>
<evidence type="ECO:0000259" key="7">
    <source>
        <dbReference type="PROSITE" id="PS51935"/>
    </source>
</evidence>
<dbReference type="InterPro" id="IPR038765">
    <property type="entry name" value="Papain-like_cys_pep_sf"/>
</dbReference>
<name>A0ABT8PXP3_9ENTR</name>
<comment type="similarity">
    <text evidence="1">Belongs to the peptidase C40 family.</text>
</comment>
<keyword evidence="2" id="KW-0645">Protease</keyword>
<feature type="chain" id="PRO_5045211508" evidence="6">
    <location>
        <begin position="20"/>
        <end position="176"/>
    </location>
</feature>
<reference evidence="8 9" key="1">
    <citation type="submission" date="2023-07" db="EMBL/GenBank/DDBJ databases">
        <title>Citrobacter selenititolerans sp. nov., isolated from seleniferous soil.</title>
        <authorList>
            <person name="Zhang S."/>
            <person name="Li K."/>
            <person name="Peng J."/>
            <person name="Wang H."/>
            <person name="Sun J."/>
            <person name="Guo Y."/>
        </authorList>
    </citation>
    <scope>NUCLEOTIDE SEQUENCE [LARGE SCALE GENOMIC DNA]</scope>
    <source>
        <strain evidence="8 9">S2-9</strain>
    </source>
</reference>
<dbReference type="InterPro" id="IPR052062">
    <property type="entry name" value="Murein_DD/LD_carboxypeptidase"/>
</dbReference>
<dbReference type="PROSITE" id="PS51935">
    <property type="entry name" value="NLPC_P60"/>
    <property type="match status" value="1"/>
</dbReference>
<keyword evidence="9" id="KW-1185">Reference proteome</keyword>
<dbReference type="Gene3D" id="3.90.1720.10">
    <property type="entry name" value="endopeptidase domain like (from Nostoc punctiforme)"/>
    <property type="match status" value="1"/>
</dbReference>
<dbReference type="Proteomes" id="UP001174867">
    <property type="component" value="Unassembled WGS sequence"/>
</dbReference>
<evidence type="ECO:0000313" key="9">
    <source>
        <dbReference type="Proteomes" id="UP001174867"/>
    </source>
</evidence>
<dbReference type="EMBL" id="JAUJYW010000007">
    <property type="protein sequence ID" value="MDN8601078.1"/>
    <property type="molecule type" value="Genomic_DNA"/>
</dbReference>
<comment type="caution">
    <text evidence="8">The sequence shown here is derived from an EMBL/GenBank/DDBJ whole genome shotgun (WGS) entry which is preliminary data.</text>
</comment>
<evidence type="ECO:0000256" key="4">
    <source>
        <dbReference type="ARBA" id="ARBA00022801"/>
    </source>
</evidence>
<dbReference type="PANTHER" id="PTHR47360">
    <property type="entry name" value="MUREIN DD-ENDOPEPTIDASE MEPS/MUREIN LD-CARBOXYPEPTIDASE"/>
    <property type="match status" value="1"/>
</dbReference>
<dbReference type="RefSeq" id="WP_301700552.1">
    <property type="nucleotide sequence ID" value="NZ_JAUJYW010000007.1"/>
</dbReference>
<evidence type="ECO:0000313" key="8">
    <source>
        <dbReference type="EMBL" id="MDN8601078.1"/>
    </source>
</evidence>
<accession>A0ABT8PXP3</accession>
<sequence length="176" mass="19991">MLRLILFIVFVLSSSTTFAFENIIPEEWGSDPVFTFKSSPPPTHILKEGNLKQRIMDEYAQWKGTRYLWGGNSHNGIDCSAFTRRVIHTVAHLNLPRTAAEQSHTGYPVQQEQLKPGDLVFFMTKPNVRHVGVFVGNDQFIHASSSRGVMLSHLSGSYWQEHYLTARRMAPVRGMS</sequence>
<keyword evidence="4" id="KW-0378">Hydrolase</keyword>
<evidence type="ECO:0000256" key="1">
    <source>
        <dbReference type="ARBA" id="ARBA00007074"/>
    </source>
</evidence>
<gene>
    <name evidence="8" type="ORF">Q0A17_16925</name>
</gene>
<keyword evidence="5" id="KW-0788">Thiol protease</keyword>